<dbReference type="GO" id="GO:0006099">
    <property type="term" value="P:tricarboxylic acid cycle"/>
    <property type="evidence" value="ECO:0007669"/>
    <property type="project" value="UniProtKB-KW"/>
</dbReference>
<dbReference type="Gene3D" id="3.40.50.261">
    <property type="entry name" value="Succinyl-CoA synthetase domains"/>
    <property type="match status" value="1"/>
</dbReference>
<reference evidence="5" key="2">
    <citation type="submission" date="2021-09" db="EMBL/GenBank/DDBJ databases">
        <authorList>
            <person name="Jia N."/>
            <person name="Wang J."/>
            <person name="Shi W."/>
            <person name="Du L."/>
            <person name="Sun Y."/>
            <person name="Zhan W."/>
            <person name="Jiang J."/>
            <person name="Wang Q."/>
            <person name="Zhang B."/>
            <person name="Ji P."/>
            <person name="Sakyi L.B."/>
            <person name="Cui X."/>
            <person name="Yuan T."/>
            <person name="Jiang B."/>
            <person name="Yang W."/>
            <person name="Lam T.T.-Y."/>
            <person name="Chang Q."/>
            <person name="Ding S."/>
            <person name="Wang X."/>
            <person name="Zhu J."/>
            <person name="Ruan X."/>
            <person name="Zhao L."/>
            <person name="Wei J."/>
            <person name="Que T."/>
            <person name="Du C."/>
            <person name="Cheng J."/>
            <person name="Dai P."/>
            <person name="Han X."/>
            <person name="Huang E."/>
            <person name="Gao Y."/>
            <person name="Liu J."/>
            <person name="Shao H."/>
            <person name="Ye R."/>
            <person name="Li L."/>
            <person name="Wei W."/>
            <person name="Wang X."/>
            <person name="Wang C."/>
            <person name="Huo Q."/>
            <person name="Li W."/>
            <person name="Guo W."/>
            <person name="Chen H."/>
            <person name="Chen S."/>
            <person name="Zhou L."/>
            <person name="Zhou L."/>
            <person name="Ni X."/>
            <person name="Tian J."/>
            <person name="Zhou Y."/>
            <person name="Sheng Y."/>
            <person name="Liu T."/>
            <person name="Pan Y."/>
            <person name="Xia L."/>
            <person name="Li J."/>
            <person name="Zhao F."/>
            <person name="Cao W."/>
        </authorList>
    </citation>
    <scope>NUCLEOTIDE SEQUENCE</scope>
    <source>
        <strain evidence="5">Rmic-2018</strain>
        <tissue evidence="5">Larvae</tissue>
    </source>
</reference>
<comment type="caution">
    <text evidence="5">The sequence shown here is derived from an EMBL/GenBank/DDBJ whole genome shotgun (WGS) entry which is preliminary data.</text>
</comment>
<dbReference type="Gene3D" id="3.30.470.20">
    <property type="entry name" value="ATP-grasp fold, B domain"/>
    <property type="match status" value="1"/>
</dbReference>
<dbReference type="SUPFAM" id="SSF56059">
    <property type="entry name" value="Glutathione synthetase ATP-binding domain-like"/>
    <property type="match status" value="1"/>
</dbReference>
<dbReference type="InterPro" id="IPR017866">
    <property type="entry name" value="Succ-CoA_synthase_bsu_CS"/>
</dbReference>
<dbReference type="VEuPathDB" id="VectorBase:LOC119178746"/>
<protein>
    <recommendedName>
        <fullName evidence="4">ATP-citrate synthase/succinyl-CoA ligase C-terminal domain-containing protein</fullName>
    </recommendedName>
</protein>
<dbReference type="GO" id="GO:0005739">
    <property type="term" value="C:mitochondrion"/>
    <property type="evidence" value="ECO:0007669"/>
    <property type="project" value="TreeGrafter"/>
</dbReference>
<dbReference type="FunFam" id="3.40.50.261:FF:000001">
    <property type="entry name" value="Succinate--CoA ligase [ADP-forming] subunit beta"/>
    <property type="match status" value="1"/>
</dbReference>
<dbReference type="Pfam" id="PF00549">
    <property type="entry name" value="Ligase_CoA"/>
    <property type="match status" value="1"/>
</dbReference>
<keyword evidence="2" id="KW-0547">Nucleotide-binding</keyword>
<dbReference type="Proteomes" id="UP000821866">
    <property type="component" value="Chromosome 9"/>
</dbReference>
<dbReference type="InterPro" id="IPR005811">
    <property type="entry name" value="SUCC_ACL_C"/>
</dbReference>
<dbReference type="GO" id="GO:0004775">
    <property type="term" value="F:succinate-CoA ligase (ADP-forming) activity"/>
    <property type="evidence" value="ECO:0007669"/>
    <property type="project" value="TreeGrafter"/>
</dbReference>
<evidence type="ECO:0000313" key="6">
    <source>
        <dbReference type="Proteomes" id="UP000821866"/>
    </source>
</evidence>
<evidence type="ECO:0000256" key="1">
    <source>
        <dbReference type="ARBA" id="ARBA00022532"/>
    </source>
</evidence>
<dbReference type="GO" id="GO:0042709">
    <property type="term" value="C:succinate-CoA ligase complex"/>
    <property type="evidence" value="ECO:0007669"/>
    <property type="project" value="TreeGrafter"/>
</dbReference>
<accession>A0A9J6D6I6</accession>
<keyword evidence="3" id="KW-0067">ATP-binding</keyword>
<dbReference type="PANTHER" id="PTHR11815:SF1">
    <property type="entry name" value="SUCCINATE--COA LIGASE [ADP-FORMING] SUBUNIT BETA, MITOCHONDRIAL"/>
    <property type="match status" value="1"/>
</dbReference>
<dbReference type="PANTHER" id="PTHR11815">
    <property type="entry name" value="SUCCINYL-COA SYNTHETASE BETA CHAIN"/>
    <property type="match status" value="1"/>
</dbReference>
<dbReference type="GO" id="GO:0006104">
    <property type="term" value="P:succinyl-CoA metabolic process"/>
    <property type="evidence" value="ECO:0007669"/>
    <property type="project" value="TreeGrafter"/>
</dbReference>
<evidence type="ECO:0000256" key="2">
    <source>
        <dbReference type="ARBA" id="ARBA00022741"/>
    </source>
</evidence>
<dbReference type="EMBL" id="JABSTU010000011">
    <property type="protein sequence ID" value="KAH8009700.1"/>
    <property type="molecule type" value="Genomic_DNA"/>
</dbReference>
<keyword evidence="1" id="KW-0816">Tricarboxylic acid cycle</keyword>
<dbReference type="PROSITE" id="PS01217">
    <property type="entry name" value="SUCCINYL_COA_LIG_3"/>
    <property type="match status" value="1"/>
</dbReference>
<reference evidence="5" key="1">
    <citation type="journal article" date="2020" name="Cell">
        <title>Large-Scale Comparative Analyses of Tick Genomes Elucidate Their Genetic Diversity and Vector Capacities.</title>
        <authorList>
            <consortium name="Tick Genome and Microbiome Consortium (TIGMIC)"/>
            <person name="Jia N."/>
            <person name="Wang J."/>
            <person name="Shi W."/>
            <person name="Du L."/>
            <person name="Sun Y."/>
            <person name="Zhan W."/>
            <person name="Jiang J.F."/>
            <person name="Wang Q."/>
            <person name="Zhang B."/>
            <person name="Ji P."/>
            <person name="Bell-Sakyi L."/>
            <person name="Cui X.M."/>
            <person name="Yuan T.T."/>
            <person name="Jiang B.G."/>
            <person name="Yang W.F."/>
            <person name="Lam T.T."/>
            <person name="Chang Q.C."/>
            <person name="Ding S.J."/>
            <person name="Wang X.J."/>
            <person name="Zhu J.G."/>
            <person name="Ruan X.D."/>
            <person name="Zhao L."/>
            <person name="Wei J.T."/>
            <person name="Ye R.Z."/>
            <person name="Que T.C."/>
            <person name="Du C.H."/>
            <person name="Zhou Y.H."/>
            <person name="Cheng J.X."/>
            <person name="Dai P.F."/>
            <person name="Guo W.B."/>
            <person name="Han X.H."/>
            <person name="Huang E.J."/>
            <person name="Li L.F."/>
            <person name="Wei W."/>
            <person name="Gao Y.C."/>
            <person name="Liu J.Z."/>
            <person name="Shao H.Z."/>
            <person name="Wang X."/>
            <person name="Wang C.C."/>
            <person name="Yang T.C."/>
            <person name="Huo Q.B."/>
            <person name="Li W."/>
            <person name="Chen H.Y."/>
            <person name="Chen S.E."/>
            <person name="Zhou L.G."/>
            <person name="Ni X.B."/>
            <person name="Tian J.H."/>
            <person name="Sheng Y."/>
            <person name="Liu T."/>
            <person name="Pan Y.S."/>
            <person name="Xia L.Y."/>
            <person name="Li J."/>
            <person name="Zhao F."/>
            <person name="Cao W.C."/>
        </authorList>
    </citation>
    <scope>NUCLEOTIDE SEQUENCE</scope>
    <source>
        <strain evidence="5">Rmic-2018</strain>
    </source>
</reference>
<dbReference type="InterPro" id="IPR016102">
    <property type="entry name" value="Succinyl-CoA_synth-like"/>
</dbReference>
<gene>
    <name evidence="5" type="ORF">HPB51_019011</name>
</gene>
<evidence type="ECO:0000313" key="5">
    <source>
        <dbReference type="EMBL" id="KAH8009700.1"/>
    </source>
</evidence>
<dbReference type="SUPFAM" id="SSF52210">
    <property type="entry name" value="Succinyl-CoA synthetase domains"/>
    <property type="match status" value="1"/>
</dbReference>
<evidence type="ECO:0000259" key="4">
    <source>
        <dbReference type="Pfam" id="PF00549"/>
    </source>
</evidence>
<evidence type="ECO:0000256" key="3">
    <source>
        <dbReference type="ARBA" id="ARBA00022840"/>
    </source>
</evidence>
<dbReference type="AlphaFoldDB" id="A0A9J6D6I6"/>
<name>A0A9J6D6I6_RHIMP</name>
<dbReference type="GO" id="GO:0005524">
    <property type="term" value="F:ATP binding"/>
    <property type="evidence" value="ECO:0007669"/>
    <property type="project" value="UniProtKB-KW"/>
</dbReference>
<proteinExistence type="predicted"/>
<sequence>MARTAARKTDGPVIAYSPSIGDKESSPCGRRAVTLIENLYKVFLKYDATLVEINPLIEDNNNIVYCLDAKCRFDDNAAFRQKALFDLRDWTQQDIREKQAHESNLNYIALDGDIGCLVNGAGLAMATMDIIKLHGGSPANFLDVGGGATAKQVTEAFRLITSDQKVQAILVNIFGGIMRCDIIAEGVIQAAETLDLKIPIVVRLQGMW</sequence>
<feature type="domain" description="ATP-citrate synthase/succinyl-CoA ligase C-terminal" evidence="4">
    <location>
        <begin position="117"/>
        <end position="206"/>
    </location>
</feature>
<keyword evidence="6" id="KW-1185">Reference proteome</keyword>
<organism evidence="5 6">
    <name type="scientific">Rhipicephalus microplus</name>
    <name type="common">Cattle tick</name>
    <name type="synonym">Boophilus microplus</name>
    <dbReference type="NCBI Taxonomy" id="6941"/>
    <lineage>
        <taxon>Eukaryota</taxon>
        <taxon>Metazoa</taxon>
        <taxon>Ecdysozoa</taxon>
        <taxon>Arthropoda</taxon>
        <taxon>Chelicerata</taxon>
        <taxon>Arachnida</taxon>
        <taxon>Acari</taxon>
        <taxon>Parasitiformes</taxon>
        <taxon>Ixodida</taxon>
        <taxon>Ixodoidea</taxon>
        <taxon>Ixodidae</taxon>
        <taxon>Rhipicephalinae</taxon>
        <taxon>Rhipicephalus</taxon>
        <taxon>Boophilus</taxon>
    </lineage>
</organism>